<protein>
    <recommendedName>
        <fullName evidence="4 8">DNA replication complex GINS protein SLD5</fullName>
    </recommendedName>
</protein>
<comment type="function">
    <text evidence="8">The GINS complex plays an essential role in the initiation of DNA replication.</text>
</comment>
<dbReference type="CDD" id="cd21692">
    <property type="entry name" value="GINS_B_Sld5"/>
    <property type="match status" value="1"/>
</dbReference>
<evidence type="ECO:0000259" key="9">
    <source>
        <dbReference type="Pfam" id="PF05916"/>
    </source>
</evidence>
<dbReference type="InterPro" id="IPR031633">
    <property type="entry name" value="SLD5_C"/>
</dbReference>
<dbReference type="Gene3D" id="1.20.58.1030">
    <property type="match status" value="1"/>
</dbReference>
<evidence type="ECO:0000259" key="10">
    <source>
        <dbReference type="Pfam" id="PF16922"/>
    </source>
</evidence>
<evidence type="ECO:0000313" key="11">
    <source>
        <dbReference type="EMBL" id="KAK7109696.1"/>
    </source>
</evidence>
<evidence type="ECO:0000256" key="5">
    <source>
        <dbReference type="ARBA" id="ARBA00022454"/>
    </source>
</evidence>
<organism evidence="11 12">
    <name type="scientific">Littorina saxatilis</name>
    <dbReference type="NCBI Taxonomy" id="31220"/>
    <lineage>
        <taxon>Eukaryota</taxon>
        <taxon>Metazoa</taxon>
        <taxon>Spiralia</taxon>
        <taxon>Lophotrochozoa</taxon>
        <taxon>Mollusca</taxon>
        <taxon>Gastropoda</taxon>
        <taxon>Caenogastropoda</taxon>
        <taxon>Littorinimorpha</taxon>
        <taxon>Littorinoidea</taxon>
        <taxon>Littorinidae</taxon>
        <taxon>Littorina</taxon>
    </lineage>
</organism>
<dbReference type="EMBL" id="JBAMIC010000003">
    <property type="protein sequence ID" value="KAK7109696.1"/>
    <property type="molecule type" value="Genomic_DNA"/>
</dbReference>
<evidence type="ECO:0000256" key="3">
    <source>
        <dbReference type="ARBA" id="ARBA00008187"/>
    </source>
</evidence>
<evidence type="ECO:0000256" key="6">
    <source>
        <dbReference type="ARBA" id="ARBA00022705"/>
    </source>
</evidence>
<keyword evidence="6 8" id="KW-0235">DNA replication</keyword>
<dbReference type="InterPro" id="IPR008591">
    <property type="entry name" value="GINS_Sld5"/>
</dbReference>
<dbReference type="FunFam" id="3.40.5.60:FF:000001">
    <property type="entry name" value="DNA replication complex GINS protein SLD5"/>
    <property type="match status" value="1"/>
</dbReference>
<dbReference type="Pfam" id="PF16922">
    <property type="entry name" value="SLD5_C"/>
    <property type="match status" value="1"/>
</dbReference>
<dbReference type="GO" id="GO:0006261">
    <property type="term" value="P:DNA-templated DNA replication"/>
    <property type="evidence" value="ECO:0007669"/>
    <property type="project" value="InterPro"/>
</dbReference>
<dbReference type="InterPro" id="IPR036224">
    <property type="entry name" value="GINS_bundle-like_dom_sf"/>
</dbReference>
<dbReference type="AlphaFoldDB" id="A0AAN9GIV8"/>
<evidence type="ECO:0000256" key="4">
    <source>
        <dbReference type="ARBA" id="ARBA00014804"/>
    </source>
</evidence>
<reference evidence="11 12" key="1">
    <citation type="submission" date="2024-02" db="EMBL/GenBank/DDBJ databases">
        <title>Chromosome-scale genome assembly of the rough periwinkle Littorina saxatilis.</title>
        <authorList>
            <person name="De Jode A."/>
            <person name="Faria R."/>
            <person name="Formenti G."/>
            <person name="Sims Y."/>
            <person name="Smith T.P."/>
            <person name="Tracey A."/>
            <person name="Wood J.M.D."/>
            <person name="Zagrodzka Z.B."/>
            <person name="Johannesson K."/>
            <person name="Butlin R.K."/>
            <person name="Leder E.H."/>
        </authorList>
    </citation>
    <scope>NUCLEOTIDE SEQUENCE [LARGE SCALE GENOMIC DNA]</scope>
    <source>
        <strain evidence="11">Snail1</strain>
        <tissue evidence="11">Muscle</tissue>
    </source>
</reference>
<accession>A0AAN9GIV8</accession>
<dbReference type="PANTHER" id="PTHR21206">
    <property type="entry name" value="SLD5 PROTEIN"/>
    <property type="match status" value="1"/>
</dbReference>
<evidence type="ECO:0000256" key="8">
    <source>
        <dbReference type="PIRNR" id="PIRNR007764"/>
    </source>
</evidence>
<evidence type="ECO:0000313" key="12">
    <source>
        <dbReference type="Proteomes" id="UP001374579"/>
    </source>
</evidence>
<name>A0AAN9GIV8_9CAEN</name>
<gene>
    <name evidence="11" type="ORF">V1264_013690</name>
</gene>
<dbReference type="InterPro" id="IPR038749">
    <property type="entry name" value="Sld5_GINS_A"/>
</dbReference>
<comment type="similarity">
    <text evidence="3 8">Belongs to the GINS4/SLD5 family.</text>
</comment>
<comment type="caution">
    <text evidence="11">The sequence shown here is derived from an EMBL/GenBank/DDBJ whole genome shotgun (WGS) entry which is preliminary data.</text>
</comment>
<evidence type="ECO:0000256" key="2">
    <source>
        <dbReference type="ARBA" id="ARBA00004286"/>
    </source>
</evidence>
<dbReference type="GO" id="GO:0000727">
    <property type="term" value="P:double-strand break repair via break-induced replication"/>
    <property type="evidence" value="ECO:0007669"/>
    <property type="project" value="TreeGrafter"/>
</dbReference>
<proteinExistence type="inferred from homology"/>
<keyword evidence="7 8" id="KW-0539">Nucleus</keyword>
<keyword evidence="12" id="KW-1185">Reference proteome</keyword>
<sequence>MAEVDMFHEEGGDEEDVVMTAAEVLEKLEEAWLNEKFSPELLEGRMDLVDCMLDQLAAMENNLRMARKGDLKISLHRMEVDRIRFIVSSYLRLRLEKVEKYTSHVLEKEEQKKDNEEPLMSDAERQFARKFLECKKNHFGALALKHMPPNMQSAEKELAGVAPKLNSYVFLRVNENTANVLIEEDTVDTGEEIIDLEKGDQHILRYKPIASLVNSGAVSLI</sequence>
<dbReference type="Proteomes" id="UP001374579">
    <property type="component" value="Unassembled WGS sequence"/>
</dbReference>
<dbReference type="FunFam" id="1.20.58.1030:FF:000002">
    <property type="entry name" value="DNA replication complex GINS protein SLD5"/>
    <property type="match status" value="1"/>
</dbReference>
<feature type="domain" description="DNA replication complex GINS protein SLD5 C-terminal" evidence="10">
    <location>
        <begin position="163"/>
        <end position="221"/>
    </location>
</feature>
<evidence type="ECO:0000256" key="7">
    <source>
        <dbReference type="ARBA" id="ARBA00023242"/>
    </source>
</evidence>
<dbReference type="SUPFAM" id="SSF160059">
    <property type="entry name" value="PriA/YqbF domain"/>
    <property type="match status" value="1"/>
</dbReference>
<dbReference type="Pfam" id="PF05916">
    <property type="entry name" value="Sld5"/>
    <property type="match status" value="1"/>
</dbReference>
<comment type="subcellular location">
    <subcellularLocation>
        <location evidence="2">Chromosome</location>
    </subcellularLocation>
    <subcellularLocation>
        <location evidence="1 8">Nucleus</location>
    </subcellularLocation>
</comment>
<dbReference type="PIRSF" id="PIRSF007764">
    <property type="entry name" value="Sld5"/>
    <property type="match status" value="1"/>
</dbReference>
<dbReference type="GO" id="GO:0000811">
    <property type="term" value="C:GINS complex"/>
    <property type="evidence" value="ECO:0007669"/>
    <property type="project" value="UniProtKB-UniRule"/>
</dbReference>
<dbReference type="SUPFAM" id="SSF158573">
    <property type="entry name" value="GINS helical bundle-like"/>
    <property type="match status" value="1"/>
</dbReference>
<dbReference type="CDD" id="cd11711">
    <property type="entry name" value="GINS_A_Sld5"/>
    <property type="match status" value="1"/>
</dbReference>
<feature type="domain" description="GINS subunit" evidence="9">
    <location>
        <begin position="71"/>
        <end position="141"/>
    </location>
</feature>
<dbReference type="InterPro" id="IPR021151">
    <property type="entry name" value="GINS_A"/>
</dbReference>
<dbReference type="Gene3D" id="3.40.5.60">
    <property type="match status" value="1"/>
</dbReference>
<evidence type="ECO:0000256" key="1">
    <source>
        <dbReference type="ARBA" id="ARBA00004123"/>
    </source>
</evidence>
<keyword evidence="5" id="KW-0158">Chromosome</keyword>
<dbReference type="PANTHER" id="PTHR21206:SF0">
    <property type="entry name" value="DNA REPLICATION COMPLEX GINS PROTEIN SLD5"/>
    <property type="match status" value="1"/>
</dbReference>